<dbReference type="Gramene" id="rna-AYBTSS11_LOCUS9027">
    <property type="protein sequence ID" value="CAJ1939250.1"/>
    <property type="gene ID" value="gene-AYBTSS11_LOCUS9027"/>
</dbReference>
<sequence>MDTKLYGKIAPMNTLVKDNFEALLIPFPTSHPYIISFNQGNKIFGDVAQMVERSLCMREGWECGRNRCQSRHGLIAPFKPFLAFVSGSFLGLGCSGLDLFKGSKDK</sequence>
<protein>
    <submittedName>
        <fullName evidence="1">Uncharacterized protein</fullName>
    </submittedName>
</protein>
<reference evidence="1" key="1">
    <citation type="submission" date="2023-10" db="EMBL/GenBank/DDBJ databases">
        <authorList>
            <person name="Domelevo Entfellner J.-B."/>
        </authorList>
    </citation>
    <scope>NUCLEOTIDE SEQUENCE</scope>
</reference>
<keyword evidence="2" id="KW-1185">Reference proteome</keyword>
<proteinExistence type="predicted"/>
<evidence type="ECO:0000313" key="2">
    <source>
        <dbReference type="Proteomes" id="UP001189624"/>
    </source>
</evidence>
<feature type="non-terminal residue" evidence="1">
    <location>
        <position position="106"/>
    </location>
</feature>
<organism evidence="1 2">
    <name type="scientific">Sphenostylis stenocarpa</name>
    <dbReference type="NCBI Taxonomy" id="92480"/>
    <lineage>
        <taxon>Eukaryota</taxon>
        <taxon>Viridiplantae</taxon>
        <taxon>Streptophyta</taxon>
        <taxon>Embryophyta</taxon>
        <taxon>Tracheophyta</taxon>
        <taxon>Spermatophyta</taxon>
        <taxon>Magnoliopsida</taxon>
        <taxon>eudicotyledons</taxon>
        <taxon>Gunneridae</taxon>
        <taxon>Pentapetalae</taxon>
        <taxon>rosids</taxon>
        <taxon>fabids</taxon>
        <taxon>Fabales</taxon>
        <taxon>Fabaceae</taxon>
        <taxon>Papilionoideae</taxon>
        <taxon>50 kb inversion clade</taxon>
        <taxon>NPAAA clade</taxon>
        <taxon>indigoferoid/millettioid clade</taxon>
        <taxon>Phaseoleae</taxon>
        <taxon>Sphenostylis</taxon>
    </lineage>
</organism>
<dbReference type="AlphaFoldDB" id="A0AA86SFJ4"/>
<dbReference type="EMBL" id="OY731400">
    <property type="protein sequence ID" value="CAJ1939250.1"/>
    <property type="molecule type" value="Genomic_DNA"/>
</dbReference>
<dbReference type="Proteomes" id="UP001189624">
    <property type="component" value="Chromosome 3"/>
</dbReference>
<name>A0AA86SFJ4_9FABA</name>
<gene>
    <name evidence="1" type="ORF">AYBTSS11_LOCUS9027</name>
</gene>
<evidence type="ECO:0000313" key="1">
    <source>
        <dbReference type="EMBL" id="CAJ1939250.1"/>
    </source>
</evidence>
<accession>A0AA86SFJ4</accession>